<evidence type="ECO:0000259" key="6">
    <source>
        <dbReference type="Pfam" id="PF00155"/>
    </source>
</evidence>
<keyword evidence="4 7" id="KW-0456">Lyase</keyword>
<name>A0ABV2TIL4_9RHOO</name>
<dbReference type="EC" id="4.4.1.13" evidence="2"/>
<evidence type="ECO:0000256" key="4">
    <source>
        <dbReference type="ARBA" id="ARBA00023239"/>
    </source>
</evidence>
<comment type="caution">
    <text evidence="7">The sequence shown here is derived from an EMBL/GenBank/DDBJ whole genome shotgun (WGS) entry which is preliminary data.</text>
</comment>
<evidence type="ECO:0000313" key="8">
    <source>
        <dbReference type="Proteomes" id="UP001549691"/>
    </source>
</evidence>
<evidence type="ECO:0000256" key="1">
    <source>
        <dbReference type="ARBA" id="ARBA00001933"/>
    </source>
</evidence>
<dbReference type="PANTHER" id="PTHR43525:SF1">
    <property type="entry name" value="PROTEIN MALY"/>
    <property type="match status" value="1"/>
</dbReference>
<accession>A0ABV2TIL4</accession>
<dbReference type="InterPro" id="IPR004839">
    <property type="entry name" value="Aminotransferase_I/II_large"/>
</dbReference>
<comment type="similarity">
    <text evidence="5">Belongs to the class-II pyridoxal-phosphate-dependent aminotransferase family. MalY/PatB cystathionine beta-lyase subfamily.</text>
</comment>
<dbReference type="SUPFAM" id="SSF53383">
    <property type="entry name" value="PLP-dependent transferases"/>
    <property type="match status" value="1"/>
</dbReference>
<sequence>MPFNFDTPPDRSHSDSLKWHRYAGRDILPLWVADMDFAAPPPVLSALQQRIEHGVFGYAYHRESLLDAVVSGIARDHHWQIEPEWIVWLPGVVQGFNLACRLAGEPGDGVLTFPPIYPPMLLAPGNHERRLVRSDLILAGGRWEYDWDGLDALLETQSANLLLLCNPHNPVGRVWSREELTRLAWHAEKNDWLICSDDIHCGLVIDPTQRYIPIASLDEAVAQRSITLMAPSKTWNIPALGCAFAVIPNASLRKQYLATGRGLLPDVNVLGLVAAEAAYREGGAWRAALLPYLRSNAQRVHEVINSLPGLSCTDIEATYLAWIDCRGLNQPNPQKYLELHGVGLSDGRDFGMDGFVRLNFGCSRKLLDEALRRISLAALAA</sequence>
<dbReference type="RefSeq" id="WP_354599495.1">
    <property type="nucleotide sequence ID" value="NZ_JBEWZI010000002.1"/>
</dbReference>
<dbReference type="Proteomes" id="UP001549691">
    <property type="component" value="Unassembled WGS sequence"/>
</dbReference>
<comment type="cofactor">
    <cofactor evidence="1">
        <name>pyridoxal 5'-phosphate</name>
        <dbReference type="ChEBI" id="CHEBI:597326"/>
    </cofactor>
</comment>
<protein>
    <recommendedName>
        <fullName evidence="2">cysteine-S-conjugate beta-lyase</fullName>
        <ecNumber evidence="2">4.4.1.13</ecNumber>
    </recommendedName>
</protein>
<dbReference type="GO" id="GO:0016829">
    <property type="term" value="F:lyase activity"/>
    <property type="evidence" value="ECO:0007669"/>
    <property type="project" value="UniProtKB-KW"/>
</dbReference>
<organism evidence="7 8">
    <name type="scientific">Uliginosibacterium flavum</name>
    <dbReference type="NCBI Taxonomy" id="1396831"/>
    <lineage>
        <taxon>Bacteria</taxon>
        <taxon>Pseudomonadati</taxon>
        <taxon>Pseudomonadota</taxon>
        <taxon>Betaproteobacteria</taxon>
        <taxon>Rhodocyclales</taxon>
        <taxon>Zoogloeaceae</taxon>
        <taxon>Uliginosibacterium</taxon>
    </lineage>
</organism>
<dbReference type="Gene3D" id="3.90.1150.10">
    <property type="entry name" value="Aspartate Aminotransferase, domain 1"/>
    <property type="match status" value="1"/>
</dbReference>
<dbReference type="CDD" id="cd00609">
    <property type="entry name" value="AAT_like"/>
    <property type="match status" value="1"/>
</dbReference>
<feature type="domain" description="Aminotransferase class I/classII large" evidence="6">
    <location>
        <begin position="27"/>
        <end position="374"/>
    </location>
</feature>
<evidence type="ECO:0000256" key="3">
    <source>
        <dbReference type="ARBA" id="ARBA00022898"/>
    </source>
</evidence>
<keyword evidence="8" id="KW-1185">Reference proteome</keyword>
<evidence type="ECO:0000313" key="7">
    <source>
        <dbReference type="EMBL" id="MET7013033.1"/>
    </source>
</evidence>
<gene>
    <name evidence="7" type="ORF">ABXR19_02450</name>
</gene>
<reference evidence="7 8" key="1">
    <citation type="submission" date="2024-07" db="EMBL/GenBank/DDBJ databases">
        <title>Uliginosibacterium flavum JJ3220;KACC:17644.</title>
        <authorList>
            <person name="Kim M.K."/>
        </authorList>
    </citation>
    <scope>NUCLEOTIDE SEQUENCE [LARGE SCALE GENOMIC DNA]</scope>
    <source>
        <strain evidence="7 8">KACC:17644</strain>
    </source>
</reference>
<proteinExistence type="inferred from homology"/>
<dbReference type="Gene3D" id="3.40.640.10">
    <property type="entry name" value="Type I PLP-dependent aspartate aminotransferase-like (Major domain)"/>
    <property type="match status" value="1"/>
</dbReference>
<dbReference type="NCBIfam" id="TIGR04350">
    <property type="entry name" value="C_S_lyase_PatB"/>
    <property type="match status" value="1"/>
</dbReference>
<dbReference type="InterPro" id="IPR051798">
    <property type="entry name" value="Class-II_PLP-Dep_Aminotrans"/>
</dbReference>
<dbReference type="InterPro" id="IPR015422">
    <property type="entry name" value="PyrdxlP-dep_Trfase_small"/>
</dbReference>
<evidence type="ECO:0000256" key="5">
    <source>
        <dbReference type="ARBA" id="ARBA00037974"/>
    </source>
</evidence>
<keyword evidence="3" id="KW-0663">Pyridoxal phosphate</keyword>
<dbReference type="InterPro" id="IPR027619">
    <property type="entry name" value="C-S_lyase_PatB-like"/>
</dbReference>
<dbReference type="EMBL" id="JBEWZI010000002">
    <property type="protein sequence ID" value="MET7013033.1"/>
    <property type="molecule type" value="Genomic_DNA"/>
</dbReference>
<dbReference type="InterPro" id="IPR015421">
    <property type="entry name" value="PyrdxlP-dep_Trfase_major"/>
</dbReference>
<dbReference type="InterPro" id="IPR015424">
    <property type="entry name" value="PyrdxlP-dep_Trfase"/>
</dbReference>
<dbReference type="Pfam" id="PF00155">
    <property type="entry name" value="Aminotran_1_2"/>
    <property type="match status" value="1"/>
</dbReference>
<dbReference type="PANTHER" id="PTHR43525">
    <property type="entry name" value="PROTEIN MALY"/>
    <property type="match status" value="1"/>
</dbReference>
<evidence type="ECO:0000256" key="2">
    <source>
        <dbReference type="ARBA" id="ARBA00012224"/>
    </source>
</evidence>